<comment type="similarity">
    <text evidence="1">Belongs to the CFA/CMAS family.</text>
</comment>
<dbReference type="InterPro" id="IPR050723">
    <property type="entry name" value="CFA/CMAS"/>
</dbReference>
<feature type="signal peptide" evidence="6">
    <location>
        <begin position="1"/>
        <end position="21"/>
    </location>
</feature>
<reference evidence="7 8" key="1">
    <citation type="journal article" date="2014" name="PLoS Genet.">
        <title>Analysis of the Phlebiopsis gigantea genome, transcriptome and secretome provides insight into its pioneer colonization strategies of wood.</title>
        <authorList>
            <person name="Hori C."/>
            <person name="Ishida T."/>
            <person name="Igarashi K."/>
            <person name="Samejima M."/>
            <person name="Suzuki H."/>
            <person name="Master E."/>
            <person name="Ferreira P."/>
            <person name="Ruiz-Duenas F.J."/>
            <person name="Held B."/>
            <person name="Canessa P."/>
            <person name="Larrondo L.F."/>
            <person name="Schmoll M."/>
            <person name="Druzhinina I.S."/>
            <person name="Kubicek C.P."/>
            <person name="Gaskell J.A."/>
            <person name="Kersten P."/>
            <person name="St John F."/>
            <person name="Glasner J."/>
            <person name="Sabat G."/>
            <person name="Splinter BonDurant S."/>
            <person name="Syed K."/>
            <person name="Yadav J."/>
            <person name="Mgbeahuruike A.C."/>
            <person name="Kovalchuk A."/>
            <person name="Asiegbu F.O."/>
            <person name="Lackner G."/>
            <person name="Hoffmeister D."/>
            <person name="Rencoret J."/>
            <person name="Gutierrez A."/>
            <person name="Sun H."/>
            <person name="Lindquist E."/>
            <person name="Barry K."/>
            <person name="Riley R."/>
            <person name="Grigoriev I.V."/>
            <person name="Henrissat B."/>
            <person name="Kues U."/>
            <person name="Berka R.M."/>
            <person name="Martinez A.T."/>
            <person name="Covert S.F."/>
            <person name="Blanchette R.A."/>
            <person name="Cullen D."/>
        </authorList>
    </citation>
    <scope>NUCLEOTIDE SEQUENCE [LARGE SCALE GENOMIC DNA]</scope>
    <source>
        <strain evidence="7 8">11061_1 CR5-6</strain>
    </source>
</reference>
<evidence type="ECO:0000256" key="5">
    <source>
        <dbReference type="ARBA" id="ARBA00023098"/>
    </source>
</evidence>
<dbReference type="InterPro" id="IPR029063">
    <property type="entry name" value="SAM-dependent_MTases_sf"/>
</dbReference>
<keyword evidence="5" id="KW-0443">Lipid metabolism</keyword>
<keyword evidence="8" id="KW-1185">Reference proteome</keyword>
<keyword evidence="3" id="KW-0808">Transferase</keyword>
<evidence type="ECO:0000256" key="4">
    <source>
        <dbReference type="ARBA" id="ARBA00022691"/>
    </source>
</evidence>
<proteinExistence type="inferred from homology"/>
<feature type="chain" id="PRO_5002169612" description="Cyclopropane-fatty-acyl-phospholipid synthase" evidence="6">
    <location>
        <begin position="22"/>
        <end position="458"/>
    </location>
</feature>
<protein>
    <recommendedName>
        <fullName evidence="9">Cyclopropane-fatty-acyl-phospholipid synthase</fullName>
    </recommendedName>
</protein>
<evidence type="ECO:0000256" key="1">
    <source>
        <dbReference type="ARBA" id="ARBA00010815"/>
    </source>
</evidence>
<dbReference type="OrthoDB" id="8300214at2759"/>
<dbReference type="AlphaFoldDB" id="A0A0C3RVH1"/>
<name>A0A0C3RVH1_PHLG1</name>
<evidence type="ECO:0000256" key="2">
    <source>
        <dbReference type="ARBA" id="ARBA00022603"/>
    </source>
</evidence>
<dbReference type="PANTHER" id="PTHR43667">
    <property type="entry name" value="CYCLOPROPANE-FATTY-ACYL-PHOSPHOLIPID SYNTHASE"/>
    <property type="match status" value="1"/>
</dbReference>
<dbReference type="GO" id="GO:0032259">
    <property type="term" value="P:methylation"/>
    <property type="evidence" value="ECO:0007669"/>
    <property type="project" value="UniProtKB-KW"/>
</dbReference>
<evidence type="ECO:0000256" key="6">
    <source>
        <dbReference type="SAM" id="SignalP"/>
    </source>
</evidence>
<keyword evidence="4" id="KW-0949">S-adenosyl-L-methionine</keyword>
<dbReference type="GO" id="GO:0008610">
    <property type="term" value="P:lipid biosynthetic process"/>
    <property type="evidence" value="ECO:0007669"/>
    <property type="project" value="InterPro"/>
</dbReference>
<evidence type="ECO:0000256" key="3">
    <source>
        <dbReference type="ARBA" id="ARBA00022679"/>
    </source>
</evidence>
<organism evidence="7 8">
    <name type="scientific">Phlebiopsis gigantea (strain 11061_1 CR5-6)</name>
    <name type="common">White-rot fungus</name>
    <name type="synonym">Peniophora gigantea</name>
    <dbReference type="NCBI Taxonomy" id="745531"/>
    <lineage>
        <taxon>Eukaryota</taxon>
        <taxon>Fungi</taxon>
        <taxon>Dikarya</taxon>
        <taxon>Basidiomycota</taxon>
        <taxon>Agaricomycotina</taxon>
        <taxon>Agaricomycetes</taxon>
        <taxon>Polyporales</taxon>
        <taxon>Phanerochaetaceae</taxon>
        <taxon>Phlebiopsis</taxon>
    </lineage>
</organism>
<dbReference type="InterPro" id="IPR003333">
    <property type="entry name" value="CMAS"/>
</dbReference>
<accession>A0A0C3RVH1</accession>
<dbReference type="PIRSF" id="PIRSF003085">
    <property type="entry name" value="CMAS"/>
    <property type="match status" value="1"/>
</dbReference>
<evidence type="ECO:0000313" key="8">
    <source>
        <dbReference type="Proteomes" id="UP000053257"/>
    </source>
</evidence>
<dbReference type="Pfam" id="PF02353">
    <property type="entry name" value="CMAS"/>
    <property type="match status" value="1"/>
</dbReference>
<gene>
    <name evidence="7" type="ORF">PHLGIDRAFT_129001</name>
</gene>
<evidence type="ECO:0008006" key="9">
    <source>
        <dbReference type="Google" id="ProtNLM"/>
    </source>
</evidence>
<dbReference type="Gene3D" id="3.40.50.150">
    <property type="entry name" value="Vaccinia Virus protein VP39"/>
    <property type="match status" value="1"/>
</dbReference>
<dbReference type="Proteomes" id="UP000053257">
    <property type="component" value="Unassembled WGS sequence"/>
</dbReference>
<keyword evidence="6" id="KW-0732">Signal</keyword>
<keyword evidence="2" id="KW-0489">Methyltransferase</keyword>
<dbReference type="PANTHER" id="PTHR43667:SF2">
    <property type="entry name" value="FATTY ACID C-METHYL TRANSFERASE"/>
    <property type="match status" value="1"/>
</dbReference>
<sequence>MTAYATLALPSLSLFSRTCSSLVWTYFLQLARRTICATFERGIRRGSLELSDSTGFYLFGNKSSNMEGRHAKIIVKDDVFWVRVFLWYDIGFAESYMNQEFDSPDMKRLLNLYVDNLSHLGGLATSFYTLQSFVDVVARRFKHNLSTSIENVAGYDMSNEMYQAFLSAEMQYSCPIWGDAEGGVRGDLEGHRRTHDLEDAQARKIAHILRKARLRPGDRLLEIGSGWGSVAIAAARMGCTVDTLTLSVEQKSLAEERISAAGFSDQIAVHLLDYRSMPEEFKGAFDACVSVEMLEAVGSENMAQYVAIVDWALKLDRASAVLTSTTYPEGTYSPYQGNDFVRKYHWPNGVSPSATSLITEFFAVCKGRFSVDSVEDFGSHYPRCLREWHRRFEENWDLQIKPAVQSRYPELADEHKLEVFRRRWTYMYVYMDVAYSRAWLSCHTWTFVRPVGSYGSGM</sequence>
<dbReference type="HOGENOM" id="CLU_026434_0_0_1"/>
<dbReference type="EMBL" id="KN840548">
    <property type="protein sequence ID" value="KIP05276.1"/>
    <property type="molecule type" value="Genomic_DNA"/>
</dbReference>
<dbReference type="STRING" id="745531.A0A0C3RVH1"/>
<dbReference type="GO" id="GO:0008168">
    <property type="term" value="F:methyltransferase activity"/>
    <property type="evidence" value="ECO:0007669"/>
    <property type="project" value="UniProtKB-KW"/>
</dbReference>
<dbReference type="SUPFAM" id="SSF53335">
    <property type="entry name" value="S-adenosyl-L-methionine-dependent methyltransferases"/>
    <property type="match status" value="1"/>
</dbReference>
<evidence type="ECO:0000313" key="7">
    <source>
        <dbReference type="EMBL" id="KIP05276.1"/>
    </source>
</evidence>